<comment type="similarity">
    <text evidence="1">Belongs to the ABC transporter superfamily.</text>
</comment>
<dbReference type="PROSITE" id="PS50893">
    <property type="entry name" value="ABC_TRANSPORTER_2"/>
    <property type="match status" value="1"/>
</dbReference>
<reference evidence="7" key="1">
    <citation type="journal article" date="2020" name="mSystems">
        <title>Genome- and Community-Level Interaction Insights into Carbon Utilization and Element Cycling Functions of Hydrothermarchaeota in Hydrothermal Sediment.</title>
        <authorList>
            <person name="Zhou Z."/>
            <person name="Liu Y."/>
            <person name="Xu W."/>
            <person name="Pan J."/>
            <person name="Luo Z.H."/>
            <person name="Li M."/>
        </authorList>
    </citation>
    <scope>NUCLEOTIDE SEQUENCE [LARGE SCALE GENOMIC DNA]</scope>
    <source>
        <strain evidence="7">SpSt-711</strain>
    </source>
</reference>
<proteinExistence type="inferred from homology"/>
<name>A0A7V4JPF0_9BACT</name>
<sequence>MSNIALKVENIVKKYPSILALKGVSFEIKEKELFALLGPNGAGKTTIIKIIAGLTNPDSGKIYLFEKNLFEDPIWSKSQIGIVPQYINLDVELTVEENLLIHGLLYKLPFSLIKKRIAELLEIADLKERKNSRIKELSEGLKRRVLIIRALMHQPKLLLLDEPTIGLDPHIRRKFWSFIKNIQATGTTILLTTHYMEEAEYLADKVAFIFSGKIIAINTPQNFINSLGNYALDVYLSDKVKSYYFKDKLDAEKELLKYSKDHFVSLRRVSLEDVFLNYIEKNL</sequence>
<accession>A0A7V4JPF0</accession>
<dbReference type="PANTHER" id="PTHR42711:SF5">
    <property type="entry name" value="ABC TRANSPORTER ATP-BINDING PROTEIN NATA"/>
    <property type="match status" value="1"/>
</dbReference>
<keyword evidence="5 7" id="KW-0067">ATP-binding</keyword>
<dbReference type="InterPro" id="IPR050763">
    <property type="entry name" value="ABC_transporter_ATP-binding"/>
</dbReference>
<dbReference type="EMBL" id="DTEI01000027">
    <property type="protein sequence ID" value="HGU15286.1"/>
    <property type="molecule type" value="Genomic_DNA"/>
</dbReference>
<feature type="domain" description="ABC transporter" evidence="6">
    <location>
        <begin position="6"/>
        <end position="236"/>
    </location>
</feature>
<keyword evidence="3" id="KW-0536">Nodulation</keyword>
<dbReference type="InterPro" id="IPR003593">
    <property type="entry name" value="AAA+_ATPase"/>
</dbReference>
<evidence type="ECO:0000256" key="1">
    <source>
        <dbReference type="ARBA" id="ARBA00005417"/>
    </source>
</evidence>
<gene>
    <name evidence="7" type="ORF">ENU91_01275</name>
</gene>
<dbReference type="InterPro" id="IPR027417">
    <property type="entry name" value="P-loop_NTPase"/>
</dbReference>
<evidence type="ECO:0000256" key="3">
    <source>
        <dbReference type="ARBA" id="ARBA00022458"/>
    </source>
</evidence>
<dbReference type="SMART" id="SM00382">
    <property type="entry name" value="AAA"/>
    <property type="match status" value="1"/>
</dbReference>
<dbReference type="Pfam" id="PF00005">
    <property type="entry name" value="ABC_tran"/>
    <property type="match status" value="1"/>
</dbReference>
<evidence type="ECO:0000256" key="5">
    <source>
        <dbReference type="ARBA" id="ARBA00022840"/>
    </source>
</evidence>
<evidence type="ECO:0000313" key="7">
    <source>
        <dbReference type="EMBL" id="HGU15286.1"/>
    </source>
</evidence>
<keyword evidence="2" id="KW-0813">Transport</keyword>
<evidence type="ECO:0000256" key="2">
    <source>
        <dbReference type="ARBA" id="ARBA00022448"/>
    </source>
</evidence>
<dbReference type="AlphaFoldDB" id="A0A7V4JPF0"/>
<keyword evidence="4" id="KW-0547">Nucleotide-binding</keyword>
<dbReference type="SUPFAM" id="SSF52540">
    <property type="entry name" value="P-loop containing nucleoside triphosphate hydrolases"/>
    <property type="match status" value="1"/>
</dbReference>
<comment type="caution">
    <text evidence="7">The sequence shown here is derived from an EMBL/GenBank/DDBJ whole genome shotgun (WGS) entry which is preliminary data.</text>
</comment>
<dbReference type="GO" id="GO:0005524">
    <property type="term" value="F:ATP binding"/>
    <property type="evidence" value="ECO:0007669"/>
    <property type="project" value="UniProtKB-KW"/>
</dbReference>
<evidence type="ECO:0000256" key="4">
    <source>
        <dbReference type="ARBA" id="ARBA00022741"/>
    </source>
</evidence>
<dbReference type="Gene3D" id="3.40.50.300">
    <property type="entry name" value="P-loop containing nucleotide triphosphate hydrolases"/>
    <property type="match status" value="1"/>
</dbReference>
<protein>
    <submittedName>
        <fullName evidence="7">ABC transporter ATP-binding protein</fullName>
    </submittedName>
</protein>
<dbReference type="PANTHER" id="PTHR42711">
    <property type="entry name" value="ABC TRANSPORTER ATP-BINDING PROTEIN"/>
    <property type="match status" value="1"/>
</dbReference>
<dbReference type="GO" id="GO:0016887">
    <property type="term" value="F:ATP hydrolysis activity"/>
    <property type="evidence" value="ECO:0007669"/>
    <property type="project" value="InterPro"/>
</dbReference>
<dbReference type="InterPro" id="IPR003439">
    <property type="entry name" value="ABC_transporter-like_ATP-bd"/>
</dbReference>
<evidence type="ECO:0000259" key="6">
    <source>
        <dbReference type="PROSITE" id="PS50893"/>
    </source>
</evidence>
<organism evidence="7">
    <name type="scientific">Thermodesulfobacterium geofontis</name>
    <dbReference type="NCBI Taxonomy" id="1295609"/>
    <lineage>
        <taxon>Bacteria</taxon>
        <taxon>Pseudomonadati</taxon>
        <taxon>Thermodesulfobacteriota</taxon>
        <taxon>Thermodesulfobacteria</taxon>
        <taxon>Thermodesulfobacteriales</taxon>
        <taxon>Thermodesulfobacteriaceae</taxon>
        <taxon>Thermodesulfobacterium</taxon>
    </lineage>
</organism>